<dbReference type="Proteomes" id="UP001500279">
    <property type="component" value="Unassembled WGS sequence"/>
</dbReference>
<proteinExistence type="inferred from homology"/>
<organism evidence="14 15">
    <name type="scientific">Ideonella azotifigens</name>
    <dbReference type="NCBI Taxonomy" id="513160"/>
    <lineage>
        <taxon>Bacteria</taxon>
        <taxon>Pseudomonadati</taxon>
        <taxon>Pseudomonadota</taxon>
        <taxon>Betaproteobacteria</taxon>
        <taxon>Burkholderiales</taxon>
        <taxon>Sphaerotilaceae</taxon>
        <taxon>Ideonella</taxon>
    </lineage>
</organism>
<dbReference type="InterPro" id="IPR058982">
    <property type="entry name" value="Beta-barrel_AprE"/>
</dbReference>
<feature type="transmembrane region" description="Helical" evidence="9">
    <location>
        <begin position="45"/>
        <end position="63"/>
    </location>
</feature>
<feature type="domain" description="AprE-like beta-barrel" evidence="13">
    <location>
        <begin position="363"/>
        <end position="456"/>
    </location>
</feature>
<evidence type="ECO:0000256" key="6">
    <source>
        <dbReference type="ARBA" id="ARBA00022692"/>
    </source>
</evidence>
<evidence type="ECO:0000256" key="4">
    <source>
        <dbReference type="ARBA" id="ARBA00022475"/>
    </source>
</evidence>
<feature type="domain" description="Multidrug resistance protein MdtA-like barrel-sandwich hybrid" evidence="12">
    <location>
        <begin position="90"/>
        <end position="356"/>
    </location>
</feature>
<evidence type="ECO:0000256" key="7">
    <source>
        <dbReference type="ARBA" id="ARBA00022989"/>
    </source>
</evidence>
<comment type="caution">
    <text evidence="14">The sequence shown here is derived from an EMBL/GenBank/DDBJ whole genome shotgun (WGS) entry which is preliminary data.</text>
</comment>
<keyword evidence="7 9" id="KW-1133">Transmembrane helix</keyword>
<dbReference type="Gene3D" id="2.40.50.100">
    <property type="match status" value="1"/>
</dbReference>
<keyword evidence="3 9" id="KW-0813">Transport</keyword>
<sequence>MSAPGRPKGEHRSAQHEGSPVSAAWDFAPDLLALQERPPASMPRVVGGVVVAACALMLAWAAWAKLDIVAVAEGRLVPQSLVKLVQPAEAGVVREILVKEGDTVAQGQLLFRMDPRLSQADSSAFERDVWLKTLSLRRAEAELAEPSSLSLGMLMGDGTLLGDNPGSQARARPDWLPMLASQVLAQYQARRRAHLDAIAQEQNTLEKAQAEDAAARQVLEKLRATLPAYRQSALAYDKLHKEGFVGELAAVEKQREAMEREQDMKAQAATLESLQAAIAQARSRLTALQSSYRADLENERMELQTQLARSKQDLQKSNVRDEFLEIRAPQAGVVKDLGVTTAGAVVQAGTLLMNLVPQGDLLQAEVLLKNEDAGFVVPGQVARIKVAAYPFQKYGLIDAQVLQISADATDPKPGSTQMPLPAQATYKALIAPQAAQLSNYGQRLQAGMMVSAEIQQGQRTVLEYLLSPVQKVRQEAGRER</sequence>
<dbReference type="PANTHER" id="PTHR30386">
    <property type="entry name" value="MEMBRANE FUSION SUBUNIT OF EMRAB-TOLC MULTIDRUG EFFLUX PUMP"/>
    <property type="match status" value="1"/>
</dbReference>
<accession>A0ABP3V3T6</accession>
<keyword evidence="15" id="KW-1185">Reference proteome</keyword>
<dbReference type="PANTHER" id="PTHR30386:SF27">
    <property type="entry name" value="MEMBRANE FUSION PROTEIN (MFP) FAMILY PROTEIN"/>
    <property type="match status" value="1"/>
</dbReference>
<gene>
    <name evidence="14" type="ORF">GCM10009107_12780</name>
</gene>
<comment type="subcellular location">
    <subcellularLocation>
        <location evidence="1 9">Cell inner membrane</location>
        <topology evidence="1 9">Single-pass membrane protein</topology>
    </subcellularLocation>
</comment>
<dbReference type="EMBL" id="BAAAEW010000006">
    <property type="protein sequence ID" value="GAA0745888.1"/>
    <property type="molecule type" value="Genomic_DNA"/>
</dbReference>
<dbReference type="InterPro" id="IPR010129">
    <property type="entry name" value="T1SS_HlyD"/>
</dbReference>
<dbReference type="SUPFAM" id="SSF111369">
    <property type="entry name" value="HlyD-like secretion proteins"/>
    <property type="match status" value="1"/>
</dbReference>
<evidence type="ECO:0000256" key="2">
    <source>
        <dbReference type="ARBA" id="ARBA00009477"/>
    </source>
</evidence>
<evidence type="ECO:0000256" key="10">
    <source>
        <dbReference type="SAM" id="Coils"/>
    </source>
</evidence>
<dbReference type="Pfam" id="PF25917">
    <property type="entry name" value="BSH_RND"/>
    <property type="match status" value="1"/>
</dbReference>
<feature type="coiled-coil region" evidence="10">
    <location>
        <begin position="191"/>
        <end position="320"/>
    </location>
</feature>
<dbReference type="PRINTS" id="PR01490">
    <property type="entry name" value="RTXTOXIND"/>
</dbReference>
<comment type="similarity">
    <text evidence="2 9">Belongs to the membrane fusion protein (MFP) (TC 8.A.1) family.</text>
</comment>
<evidence type="ECO:0000256" key="1">
    <source>
        <dbReference type="ARBA" id="ARBA00004377"/>
    </source>
</evidence>
<dbReference type="Gene3D" id="2.40.30.170">
    <property type="match status" value="1"/>
</dbReference>
<dbReference type="NCBIfam" id="TIGR01843">
    <property type="entry name" value="type_I_hlyD"/>
    <property type="match status" value="1"/>
</dbReference>
<name>A0ABP3V3T6_9BURK</name>
<keyword evidence="4 9" id="KW-1003">Cell membrane</keyword>
<evidence type="ECO:0000256" key="8">
    <source>
        <dbReference type="ARBA" id="ARBA00023136"/>
    </source>
</evidence>
<keyword evidence="8 9" id="KW-0472">Membrane</keyword>
<dbReference type="InterPro" id="IPR050739">
    <property type="entry name" value="MFP"/>
</dbReference>
<reference evidence="15" key="1">
    <citation type="journal article" date="2019" name="Int. J. Syst. Evol. Microbiol.">
        <title>The Global Catalogue of Microorganisms (GCM) 10K type strain sequencing project: providing services to taxonomists for standard genome sequencing and annotation.</title>
        <authorList>
            <consortium name="The Broad Institute Genomics Platform"/>
            <consortium name="The Broad Institute Genome Sequencing Center for Infectious Disease"/>
            <person name="Wu L."/>
            <person name="Ma J."/>
        </authorList>
    </citation>
    <scope>NUCLEOTIDE SEQUENCE [LARGE SCALE GENOMIC DNA]</scope>
    <source>
        <strain evidence="15">JCM 15503</strain>
    </source>
</reference>
<evidence type="ECO:0000256" key="5">
    <source>
        <dbReference type="ARBA" id="ARBA00022519"/>
    </source>
</evidence>
<evidence type="ECO:0000256" key="3">
    <source>
        <dbReference type="ARBA" id="ARBA00022448"/>
    </source>
</evidence>
<keyword evidence="5 9" id="KW-0997">Cell inner membrane</keyword>
<feature type="region of interest" description="Disordered" evidence="11">
    <location>
        <begin position="1"/>
        <end position="21"/>
    </location>
</feature>
<evidence type="ECO:0000259" key="12">
    <source>
        <dbReference type="Pfam" id="PF25917"/>
    </source>
</evidence>
<dbReference type="InterPro" id="IPR058625">
    <property type="entry name" value="MdtA-like_BSH"/>
</dbReference>
<evidence type="ECO:0000256" key="9">
    <source>
        <dbReference type="RuleBase" id="RU365093"/>
    </source>
</evidence>
<keyword evidence="6 9" id="KW-0812">Transmembrane</keyword>
<dbReference type="Pfam" id="PF26002">
    <property type="entry name" value="Beta-barrel_AprE"/>
    <property type="match status" value="1"/>
</dbReference>
<keyword evidence="10" id="KW-0175">Coiled coil</keyword>
<evidence type="ECO:0000259" key="13">
    <source>
        <dbReference type="Pfam" id="PF26002"/>
    </source>
</evidence>
<evidence type="ECO:0000313" key="15">
    <source>
        <dbReference type="Proteomes" id="UP001500279"/>
    </source>
</evidence>
<evidence type="ECO:0000256" key="11">
    <source>
        <dbReference type="SAM" id="MobiDB-lite"/>
    </source>
</evidence>
<evidence type="ECO:0000313" key="14">
    <source>
        <dbReference type="EMBL" id="GAA0745888.1"/>
    </source>
</evidence>
<protein>
    <recommendedName>
        <fullName evidence="9">Membrane fusion protein (MFP) family protein</fullName>
    </recommendedName>
</protein>